<sequence length="90" mass="9709">MASVAMFILLDSSCPCYYGDMGDHSPHPMCFPRRRAGTAGPCATIGGIPARCVFLYAFIARIIRAMSSPTSILVQGTVKDQAKAWALTRL</sequence>
<dbReference type="AlphaFoldDB" id="A0AAJ0AEX3"/>
<dbReference type="EMBL" id="JAHMHR010000036">
    <property type="protein sequence ID" value="KAK1672619.1"/>
    <property type="molecule type" value="Genomic_DNA"/>
</dbReference>
<accession>A0AAJ0AEX3</accession>
<gene>
    <name evidence="1" type="ORF">BDP55DRAFT_241823</name>
</gene>
<organism evidence="1 2">
    <name type="scientific">Colletotrichum godetiae</name>
    <dbReference type="NCBI Taxonomy" id="1209918"/>
    <lineage>
        <taxon>Eukaryota</taxon>
        <taxon>Fungi</taxon>
        <taxon>Dikarya</taxon>
        <taxon>Ascomycota</taxon>
        <taxon>Pezizomycotina</taxon>
        <taxon>Sordariomycetes</taxon>
        <taxon>Hypocreomycetidae</taxon>
        <taxon>Glomerellales</taxon>
        <taxon>Glomerellaceae</taxon>
        <taxon>Colletotrichum</taxon>
        <taxon>Colletotrichum acutatum species complex</taxon>
    </lineage>
</organism>
<evidence type="ECO:0000313" key="1">
    <source>
        <dbReference type="EMBL" id="KAK1672619.1"/>
    </source>
</evidence>
<protein>
    <submittedName>
        <fullName evidence="1">Uncharacterized protein</fullName>
    </submittedName>
</protein>
<dbReference type="RefSeq" id="XP_060426622.1">
    <property type="nucleotide sequence ID" value="XM_060566219.1"/>
</dbReference>
<evidence type="ECO:0000313" key="2">
    <source>
        <dbReference type="Proteomes" id="UP001224890"/>
    </source>
</evidence>
<proteinExistence type="predicted"/>
<comment type="caution">
    <text evidence="1">The sequence shown here is derived from an EMBL/GenBank/DDBJ whole genome shotgun (WGS) entry which is preliminary data.</text>
</comment>
<name>A0AAJ0AEX3_9PEZI</name>
<dbReference type="Proteomes" id="UP001224890">
    <property type="component" value="Unassembled WGS sequence"/>
</dbReference>
<keyword evidence="2" id="KW-1185">Reference proteome</keyword>
<reference evidence="1" key="1">
    <citation type="submission" date="2021-06" db="EMBL/GenBank/DDBJ databases">
        <title>Comparative genomics, transcriptomics and evolutionary studies reveal genomic signatures of adaptation to plant cell wall in hemibiotrophic fungi.</title>
        <authorList>
            <consortium name="DOE Joint Genome Institute"/>
            <person name="Baroncelli R."/>
            <person name="Diaz J.F."/>
            <person name="Benocci T."/>
            <person name="Peng M."/>
            <person name="Battaglia E."/>
            <person name="Haridas S."/>
            <person name="Andreopoulos W."/>
            <person name="Labutti K."/>
            <person name="Pangilinan J."/>
            <person name="Floch G.L."/>
            <person name="Makela M.R."/>
            <person name="Henrissat B."/>
            <person name="Grigoriev I.V."/>
            <person name="Crouch J.A."/>
            <person name="De Vries R.P."/>
            <person name="Sukno S.A."/>
            <person name="Thon M.R."/>
        </authorList>
    </citation>
    <scope>NUCLEOTIDE SEQUENCE</scope>
    <source>
        <strain evidence="1">CBS 193.32</strain>
    </source>
</reference>
<dbReference type="GeneID" id="85450745"/>